<dbReference type="RefSeq" id="WP_131850317.1">
    <property type="nucleotide sequence ID" value="NZ_SKFH01000001.1"/>
</dbReference>
<organism evidence="3 4">
    <name type="scientific">Flaviaesturariibacter aridisoli</name>
    <dbReference type="NCBI Taxonomy" id="2545761"/>
    <lineage>
        <taxon>Bacteria</taxon>
        <taxon>Pseudomonadati</taxon>
        <taxon>Bacteroidota</taxon>
        <taxon>Chitinophagia</taxon>
        <taxon>Chitinophagales</taxon>
        <taxon>Chitinophagaceae</taxon>
        <taxon>Flaviaestuariibacter</taxon>
    </lineage>
</organism>
<sequence length="283" mass="31905">MAQTVVGFFDQSSEAQTAIRELMARGIARDRIDLSRGSGTGTTVSSERTEATTDRDGRNTNAITDFFNSLFGNSNKEEASRYSRVAERSNTIVTVHAASREEAESAAQILDRCGAIDVDERAKQYGFSNTRSEGAGDRQAVSAERGTTIPRVEEHLEVGKREVERGGVQVRSRIVEKPVEEHIRLREEHVRVERTPVDRPLAGNEGEAFRERNIELTERSEVPVVNKEARVVEEVRVRKEVTERDETIRDTVRRTDIDVDKTNESGRSSTDYDRRNDTNNRPL</sequence>
<comment type="caution">
    <text evidence="3">The sequence shown here is derived from an EMBL/GenBank/DDBJ whole genome shotgun (WGS) entry which is preliminary data.</text>
</comment>
<feature type="domain" description="DUF2382" evidence="2">
    <location>
        <begin position="149"/>
        <end position="259"/>
    </location>
</feature>
<dbReference type="Proteomes" id="UP000295164">
    <property type="component" value="Unassembled WGS sequence"/>
</dbReference>
<dbReference type="InterPro" id="IPR052967">
    <property type="entry name" value="Stress_Response_Assoc"/>
</dbReference>
<evidence type="ECO:0000313" key="4">
    <source>
        <dbReference type="Proteomes" id="UP000295164"/>
    </source>
</evidence>
<dbReference type="AlphaFoldDB" id="A0A4V2WND1"/>
<dbReference type="Pfam" id="PF09557">
    <property type="entry name" value="DUF2382"/>
    <property type="match status" value="1"/>
</dbReference>
<dbReference type="EMBL" id="SKFH01000001">
    <property type="protein sequence ID" value="TCZ74962.1"/>
    <property type="molecule type" value="Genomic_DNA"/>
</dbReference>
<accession>A0A4V2WND1</accession>
<proteinExistence type="predicted"/>
<keyword evidence="4" id="KW-1185">Reference proteome</keyword>
<gene>
    <name evidence="3" type="ORF">E0486_01250</name>
</gene>
<dbReference type="InterPro" id="IPR019060">
    <property type="entry name" value="DUF2382"/>
</dbReference>
<protein>
    <submittedName>
        <fullName evidence="3">DUF2382 domain-containing protein</fullName>
    </submittedName>
</protein>
<dbReference type="PANTHER" id="PTHR38463">
    <property type="entry name" value="STRESS RESPONSE PROTEIN YSNF"/>
    <property type="match status" value="1"/>
</dbReference>
<feature type="region of interest" description="Disordered" evidence="1">
    <location>
        <begin position="33"/>
        <end position="57"/>
    </location>
</feature>
<reference evidence="3 4" key="1">
    <citation type="submission" date="2019-03" db="EMBL/GenBank/DDBJ databases">
        <authorList>
            <person name="Kim M.K.M."/>
        </authorList>
    </citation>
    <scope>NUCLEOTIDE SEQUENCE [LARGE SCALE GENOMIC DNA]</scope>
    <source>
        <strain evidence="3 4">17J68-15</strain>
    </source>
</reference>
<name>A0A4V2WND1_9BACT</name>
<feature type="region of interest" description="Disordered" evidence="1">
    <location>
        <begin position="258"/>
        <end position="283"/>
    </location>
</feature>
<feature type="compositionally biased region" description="Low complexity" evidence="1">
    <location>
        <begin position="35"/>
        <end position="46"/>
    </location>
</feature>
<feature type="compositionally biased region" description="Basic and acidic residues" evidence="1">
    <location>
        <begin position="47"/>
        <end position="57"/>
    </location>
</feature>
<evidence type="ECO:0000259" key="2">
    <source>
        <dbReference type="Pfam" id="PF09557"/>
    </source>
</evidence>
<dbReference type="OrthoDB" id="581516at2"/>
<evidence type="ECO:0000256" key="1">
    <source>
        <dbReference type="SAM" id="MobiDB-lite"/>
    </source>
</evidence>
<evidence type="ECO:0000313" key="3">
    <source>
        <dbReference type="EMBL" id="TCZ74962.1"/>
    </source>
</evidence>
<dbReference type="PANTHER" id="PTHR38463:SF1">
    <property type="entry name" value="STRESS RESPONSE PROTEIN YSNF"/>
    <property type="match status" value="1"/>
</dbReference>